<comment type="caution">
    <text evidence="6">The sequence shown here is derived from an EMBL/GenBank/DDBJ whole genome shotgun (WGS) entry which is preliminary data.</text>
</comment>
<proteinExistence type="predicted"/>
<dbReference type="InterPro" id="IPR010071">
    <property type="entry name" value="AA_adenyl_dom"/>
</dbReference>
<dbReference type="NCBIfam" id="TIGR01733">
    <property type="entry name" value="AA-adenyl-dom"/>
    <property type="match status" value="1"/>
</dbReference>
<dbReference type="GO" id="GO:0072330">
    <property type="term" value="P:monocarboxylic acid biosynthetic process"/>
    <property type="evidence" value="ECO:0007669"/>
    <property type="project" value="UniProtKB-ARBA"/>
</dbReference>
<dbReference type="InterPro" id="IPR025110">
    <property type="entry name" value="AMP-bd_C"/>
</dbReference>
<dbReference type="PROSITE" id="PS00455">
    <property type="entry name" value="AMP_BINDING"/>
    <property type="match status" value="1"/>
</dbReference>
<feature type="region of interest" description="Disordered" evidence="4">
    <location>
        <begin position="18"/>
        <end position="39"/>
    </location>
</feature>
<dbReference type="Gene3D" id="3.30.300.30">
    <property type="match status" value="1"/>
</dbReference>
<dbReference type="Gene3D" id="3.30.559.30">
    <property type="entry name" value="Nonribosomal peptide synthetase, condensation domain"/>
    <property type="match status" value="1"/>
</dbReference>
<dbReference type="GO" id="GO:0005829">
    <property type="term" value="C:cytosol"/>
    <property type="evidence" value="ECO:0007669"/>
    <property type="project" value="TreeGrafter"/>
</dbReference>
<reference evidence="6" key="1">
    <citation type="submission" date="2021-01" db="EMBL/GenBank/DDBJ databases">
        <title>Whole genome shotgun sequence of Virgisporangium aliadipatigenens NBRC 105644.</title>
        <authorList>
            <person name="Komaki H."/>
            <person name="Tamura T."/>
        </authorList>
    </citation>
    <scope>NUCLEOTIDE SEQUENCE</scope>
    <source>
        <strain evidence="6">NBRC 105644</strain>
    </source>
</reference>
<dbReference type="InterPro" id="IPR042099">
    <property type="entry name" value="ANL_N_sf"/>
</dbReference>
<dbReference type="PANTHER" id="PTHR45527">
    <property type="entry name" value="NONRIBOSOMAL PEPTIDE SYNTHETASE"/>
    <property type="match status" value="1"/>
</dbReference>
<dbReference type="InterPro" id="IPR029058">
    <property type="entry name" value="AB_hydrolase_fold"/>
</dbReference>
<feature type="region of interest" description="Disordered" evidence="4">
    <location>
        <begin position="611"/>
        <end position="636"/>
    </location>
</feature>
<dbReference type="Pfam" id="PF00668">
    <property type="entry name" value="Condensation"/>
    <property type="match status" value="1"/>
</dbReference>
<dbReference type="PANTHER" id="PTHR45527:SF1">
    <property type="entry name" value="FATTY ACID SYNTHASE"/>
    <property type="match status" value="1"/>
</dbReference>
<dbReference type="SUPFAM" id="SSF56801">
    <property type="entry name" value="Acetyl-CoA synthetase-like"/>
    <property type="match status" value="1"/>
</dbReference>
<dbReference type="FunFam" id="1.10.1200.10:FF:000016">
    <property type="entry name" value="Non-ribosomal peptide synthase"/>
    <property type="match status" value="1"/>
</dbReference>
<dbReference type="Gene3D" id="1.10.1200.10">
    <property type="entry name" value="ACP-like"/>
    <property type="match status" value="1"/>
</dbReference>
<dbReference type="GO" id="GO:0008610">
    <property type="term" value="P:lipid biosynthetic process"/>
    <property type="evidence" value="ECO:0007669"/>
    <property type="project" value="UniProtKB-ARBA"/>
</dbReference>
<evidence type="ECO:0000256" key="2">
    <source>
        <dbReference type="ARBA" id="ARBA00022450"/>
    </source>
</evidence>
<dbReference type="Gene3D" id="3.30.559.10">
    <property type="entry name" value="Chloramphenicol acetyltransferase-like domain"/>
    <property type="match status" value="1"/>
</dbReference>
<feature type="domain" description="Carrier" evidence="5">
    <location>
        <begin position="992"/>
        <end position="1067"/>
    </location>
</feature>
<protein>
    <recommendedName>
        <fullName evidence="5">Carrier domain-containing protein</fullName>
    </recommendedName>
</protein>
<dbReference type="CDD" id="cd05930">
    <property type="entry name" value="A_NRPS"/>
    <property type="match status" value="1"/>
</dbReference>
<evidence type="ECO:0000259" key="5">
    <source>
        <dbReference type="PROSITE" id="PS50075"/>
    </source>
</evidence>
<evidence type="ECO:0000313" key="7">
    <source>
        <dbReference type="Proteomes" id="UP000619260"/>
    </source>
</evidence>
<dbReference type="GO" id="GO:0009366">
    <property type="term" value="C:enterobactin synthetase complex"/>
    <property type="evidence" value="ECO:0007669"/>
    <property type="project" value="TreeGrafter"/>
</dbReference>
<dbReference type="InterPro" id="IPR045851">
    <property type="entry name" value="AMP-bd_C_sf"/>
</dbReference>
<dbReference type="Gene3D" id="3.40.50.1820">
    <property type="entry name" value="alpha/beta hydrolase"/>
    <property type="match status" value="1"/>
</dbReference>
<gene>
    <name evidence="6" type="ORF">Val02_11310</name>
</gene>
<dbReference type="SMART" id="SM00823">
    <property type="entry name" value="PKS_PP"/>
    <property type="match status" value="1"/>
</dbReference>
<sequence length="1347" mass="145699">MRSEPAADPAARRRRLLIEGLRRSGPPNGADRIGPRPSDAVPMSFAQERLWFLEQLNPAVSTYVMASALRLRGNLDLDALERALRGVLLRHDALRTTFPLRDAEPFPSVTADPRPHLDRIDLSTVPAEEREHTLRRLLAEHMRGRMDLAHGPLLRTAVFSFGADEHVLLVRVHHLVFDGWSFGIFYRELAALYREERGGLPAGLSTSPITYADYAAWQRRLLDTNSYARQLDYWMHTLADLPEPLPLPTRWPEPTVRSPHGGEHRFAFPAHLTALVRGSVTRTGMTPFVTLLTVFQILLARYSGREDIIVGVPVSDRARPETFPVIGLFVNTLVIRVDLSGNPTFDEALRRVHAATVAALSNQDVPFEHLVARLAPQRKLNDSPVFRTMFSLDQAQSTVSALPGTVAESMPLEADLALFDLSLQIVESEEGLSGAVGYRGDLFARADAVRVGRHLVRLAEGLLTAPHTRIRFAPLLTAFEESMHRSVPGAQPGDETVDSLFRARVRAHPERAALGDGPTVMSYAALDATVDALAHRLARAGVTRETVVGVLVPRSPRVIPVLLAVMRAGGAYLPLDDRHPDSRLATVLADARCRLVVTVGELVDRLPSTTSTVLLDGPEDTGPARRPTHAETLDRPGPDNLAYVMYTSGSTGVPKGVMVSHRSIVDFIDGQRAGIGDAALEAVPFTANITFDLSVFELFVPLVAGGRIEFVEGLHAAGVPARYGRPVTLLDGVPSAMFSIMDELREMPAPHTVMVGGEQVTDTLIRRLAALWPSARLAVCYGPTEATVWKTTCPVSADSPGEPPIGKPDSRAAVRLLDGFLEPVPTNVTGEIYLTGPGVTRGYLGDPARTAESFVPDPLGPPGSRMYRTGDRGSFRADGQLMFRGRRDNQVKIRGVRIDPAEIEAALRIHPGVTAAVVVSHGDGAARHLIAYVVGAVDHAELRAHLRSRLPVTLVPTQYVTLDRLPVTRNGKVDRAALPTPERPRATTPTRVPRNGVERRMLAAWREVLGTPKVGLDDDFFTLGGHSFAAMRLVGTIERLTGRRLPLAAVFQAPTVAGLSALLESEQSTTEAAPVALNAGGGAVPLFLVHPVGGEVGCYTGLSRALAGRHPVFGIAASVPTDDAPAAERVEDLAARYLRAIGDRGGVAVGGWSFGGLVAFEMRRQYREATGRALPTVLLDTPSPGLLRAHPSSGVDALVAFAEDWSEGTGFPMPVTRDELRPLDPAQRTELLVSRCIRSGGMTEADRPQIARSIAVFGRHLRAASRYDPPAVALPDPVLLVLADQGDHRERIAADWAAAAGSSLLVREVAGSHYSMLHPPGLQPLVTQVTQYLDSYGNRDGYDTGSS</sequence>
<keyword evidence="7" id="KW-1185">Reference proteome</keyword>
<dbReference type="Gene3D" id="3.40.50.12780">
    <property type="entry name" value="N-terminal domain of ligase-like"/>
    <property type="match status" value="1"/>
</dbReference>
<dbReference type="SUPFAM" id="SSF52777">
    <property type="entry name" value="CoA-dependent acyltransferases"/>
    <property type="match status" value="2"/>
</dbReference>
<dbReference type="InterPro" id="IPR001242">
    <property type="entry name" value="Condensation_dom"/>
</dbReference>
<dbReference type="Pfam" id="PF00550">
    <property type="entry name" value="PP-binding"/>
    <property type="match status" value="1"/>
</dbReference>
<dbReference type="InterPro" id="IPR020806">
    <property type="entry name" value="PKS_PP-bd"/>
</dbReference>
<evidence type="ECO:0000256" key="3">
    <source>
        <dbReference type="ARBA" id="ARBA00022553"/>
    </source>
</evidence>
<comment type="cofactor">
    <cofactor evidence="1">
        <name>pantetheine 4'-phosphate</name>
        <dbReference type="ChEBI" id="CHEBI:47942"/>
    </cofactor>
</comment>
<dbReference type="CDD" id="cd19531">
    <property type="entry name" value="LCL_NRPS-like"/>
    <property type="match status" value="1"/>
</dbReference>
<dbReference type="Pfam" id="PF13193">
    <property type="entry name" value="AMP-binding_C"/>
    <property type="match status" value="1"/>
</dbReference>
<dbReference type="Pfam" id="PF00501">
    <property type="entry name" value="AMP-binding"/>
    <property type="match status" value="1"/>
</dbReference>
<dbReference type="SUPFAM" id="SSF53474">
    <property type="entry name" value="alpha/beta-Hydrolases"/>
    <property type="match status" value="1"/>
</dbReference>
<name>A0A8J4DMX4_9ACTN</name>
<keyword evidence="3" id="KW-0597">Phosphoprotein</keyword>
<dbReference type="GO" id="GO:0047527">
    <property type="term" value="F:2,3-dihydroxybenzoate-serine ligase activity"/>
    <property type="evidence" value="ECO:0007669"/>
    <property type="project" value="TreeGrafter"/>
</dbReference>
<dbReference type="InterPro" id="IPR020845">
    <property type="entry name" value="AMP-binding_CS"/>
</dbReference>
<evidence type="ECO:0000256" key="4">
    <source>
        <dbReference type="SAM" id="MobiDB-lite"/>
    </source>
</evidence>
<evidence type="ECO:0000313" key="6">
    <source>
        <dbReference type="EMBL" id="GIJ44245.1"/>
    </source>
</evidence>
<dbReference type="InterPro" id="IPR036736">
    <property type="entry name" value="ACP-like_sf"/>
</dbReference>
<feature type="region of interest" description="Disordered" evidence="4">
    <location>
        <begin position="852"/>
        <end position="871"/>
    </location>
</feature>
<dbReference type="GO" id="GO:0043041">
    <property type="term" value="P:amino acid activation for nonribosomal peptide biosynthetic process"/>
    <property type="evidence" value="ECO:0007669"/>
    <property type="project" value="TreeGrafter"/>
</dbReference>
<dbReference type="EMBL" id="BOPF01000003">
    <property type="protein sequence ID" value="GIJ44245.1"/>
    <property type="molecule type" value="Genomic_DNA"/>
</dbReference>
<dbReference type="InterPro" id="IPR001031">
    <property type="entry name" value="Thioesterase"/>
</dbReference>
<dbReference type="Proteomes" id="UP000619260">
    <property type="component" value="Unassembled WGS sequence"/>
</dbReference>
<dbReference type="SUPFAM" id="SSF47336">
    <property type="entry name" value="ACP-like"/>
    <property type="match status" value="1"/>
</dbReference>
<dbReference type="FunFam" id="3.40.50.980:FF:000001">
    <property type="entry name" value="Non-ribosomal peptide synthetase"/>
    <property type="match status" value="1"/>
</dbReference>
<dbReference type="InterPro" id="IPR000873">
    <property type="entry name" value="AMP-dep_synth/lig_dom"/>
</dbReference>
<accession>A0A8J4DMX4</accession>
<dbReference type="InterPro" id="IPR009081">
    <property type="entry name" value="PP-bd_ACP"/>
</dbReference>
<keyword evidence="2" id="KW-0596">Phosphopantetheine</keyword>
<dbReference type="PROSITE" id="PS50075">
    <property type="entry name" value="CARRIER"/>
    <property type="match status" value="1"/>
</dbReference>
<dbReference type="GO" id="GO:0009239">
    <property type="term" value="P:enterobactin biosynthetic process"/>
    <property type="evidence" value="ECO:0007669"/>
    <property type="project" value="TreeGrafter"/>
</dbReference>
<dbReference type="InterPro" id="IPR023213">
    <property type="entry name" value="CAT-like_dom_sf"/>
</dbReference>
<organism evidence="6 7">
    <name type="scientific">Virgisporangium aliadipatigenens</name>
    <dbReference type="NCBI Taxonomy" id="741659"/>
    <lineage>
        <taxon>Bacteria</taxon>
        <taxon>Bacillati</taxon>
        <taxon>Actinomycetota</taxon>
        <taxon>Actinomycetes</taxon>
        <taxon>Micromonosporales</taxon>
        <taxon>Micromonosporaceae</taxon>
        <taxon>Virgisporangium</taxon>
    </lineage>
</organism>
<dbReference type="GO" id="GO:0031177">
    <property type="term" value="F:phosphopantetheine binding"/>
    <property type="evidence" value="ECO:0007669"/>
    <property type="project" value="InterPro"/>
</dbReference>
<dbReference type="Pfam" id="PF00975">
    <property type="entry name" value="Thioesterase"/>
    <property type="match status" value="1"/>
</dbReference>
<evidence type="ECO:0000256" key="1">
    <source>
        <dbReference type="ARBA" id="ARBA00001957"/>
    </source>
</evidence>